<dbReference type="SUPFAM" id="SSF53686">
    <property type="entry name" value="Tryptophan synthase beta subunit-like PLP-dependent enzymes"/>
    <property type="match status" value="1"/>
</dbReference>
<dbReference type="GO" id="GO:0030170">
    <property type="term" value="F:pyridoxal phosphate binding"/>
    <property type="evidence" value="ECO:0007669"/>
    <property type="project" value="TreeGrafter"/>
</dbReference>
<proteinExistence type="inferred from homology"/>
<dbReference type="Pfam" id="PF00291">
    <property type="entry name" value="PALP"/>
    <property type="match status" value="1"/>
</dbReference>
<gene>
    <name evidence="6" type="ORF">K491DRAFT_582341</name>
</gene>
<accession>A0A6A6SZ22</accession>
<dbReference type="GO" id="GO:0018114">
    <property type="term" value="F:threonine racemase activity"/>
    <property type="evidence" value="ECO:0007669"/>
    <property type="project" value="TreeGrafter"/>
</dbReference>
<evidence type="ECO:0000256" key="4">
    <source>
        <dbReference type="SAM" id="MobiDB-lite"/>
    </source>
</evidence>
<evidence type="ECO:0000313" key="7">
    <source>
        <dbReference type="Proteomes" id="UP000799324"/>
    </source>
</evidence>
<organism evidence="6 7">
    <name type="scientific">Lophiostoma macrostomum CBS 122681</name>
    <dbReference type="NCBI Taxonomy" id="1314788"/>
    <lineage>
        <taxon>Eukaryota</taxon>
        <taxon>Fungi</taxon>
        <taxon>Dikarya</taxon>
        <taxon>Ascomycota</taxon>
        <taxon>Pezizomycotina</taxon>
        <taxon>Dothideomycetes</taxon>
        <taxon>Pleosporomycetidae</taxon>
        <taxon>Pleosporales</taxon>
        <taxon>Lophiostomataceae</taxon>
        <taxon>Lophiostoma</taxon>
    </lineage>
</organism>
<dbReference type="OrthoDB" id="271064at2759"/>
<sequence length="112" mass="12169">MASLASTPPLTRDSVIAAHQLIKPYIHLTPVQTNTTLSRLASTPQSADALRGTPWEGKEPAEPNIRLWFKCENLQRIGAFKVRGAFHAVERLVGEVGEGQVRSRGVVTHSSG</sequence>
<comment type="cofactor">
    <cofactor evidence="1">
        <name>pyridoxal 5'-phosphate</name>
        <dbReference type="ChEBI" id="CHEBI:597326"/>
    </cofactor>
</comment>
<dbReference type="PANTHER" id="PTHR43050:SF1">
    <property type="entry name" value="SERINE RACEMASE"/>
    <property type="match status" value="1"/>
</dbReference>
<dbReference type="EMBL" id="MU004390">
    <property type="protein sequence ID" value="KAF2652975.1"/>
    <property type="molecule type" value="Genomic_DNA"/>
</dbReference>
<dbReference type="AlphaFoldDB" id="A0A6A6SZ22"/>
<dbReference type="PANTHER" id="PTHR43050">
    <property type="entry name" value="SERINE / THREONINE RACEMASE FAMILY MEMBER"/>
    <property type="match status" value="1"/>
</dbReference>
<dbReference type="InterPro" id="IPR001926">
    <property type="entry name" value="TrpB-like_PALP"/>
</dbReference>
<reference evidence="6" key="1">
    <citation type="journal article" date="2020" name="Stud. Mycol.">
        <title>101 Dothideomycetes genomes: a test case for predicting lifestyles and emergence of pathogens.</title>
        <authorList>
            <person name="Haridas S."/>
            <person name="Albert R."/>
            <person name="Binder M."/>
            <person name="Bloem J."/>
            <person name="Labutti K."/>
            <person name="Salamov A."/>
            <person name="Andreopoulos B."/>
            <person name="Baker S."/>
            <person name="Barry K."/>
            <person name="Bills G."/>
            <person name="Bluhm B."/>
            <person name="Cannon C."/>
            <person name="Castanera R."/>
            <person name="Culley D."/>
            <person name="Daum C."/>
            <person name="Ezra D."/>
            <person name="Gonzalez J."/>
            <person name="Henrissat B."/>
            <person name="Kuo A."/>
            <person name="Liang C."/>
            <person name="Lipzen A."/>
            <person name="Lutzoni F."/>
            <person name="Magnuson J."/>
            <person name="Mondo S."/>
            <person name="Nolan M."/>
            <person name="Ohm R."/>
            <person name="Pangilinan J."/>
            <person name="Park H.-J."/>
            <person name="Ramirez L."/>
            <person name="Alfaro M."/>
            <person name="Sun H."/>
            <person name="Tritt A."/>
            <person name="Yoshinaga Y."/>
            <person name="Zwiers L.-H."/>
            <person name="Turgeon B."/>
            <person name="Goodwin S."/>
            <person name="Spatafora J."/>
            <person name="Crous P."/>
            <person name="Grigoriev I."/>
        </authorList>
    </citation>
    <scope>NUCLEOTIDE SEQUENCE</scope>
    <source>
        <strain evidence="6">CBS 122681</strain>
    </source>
</reference>
<dbReference type="GO" id="GO:0008721">
    <property type="term" value="F:D-serine ammonia-lyase activity"/>
    <property type="evidence" value="ECO:0007669"/>
    <property type="project" value="TreeGrafter"/>
</dbReference>
<evidence type="ECO:0000256" key="3">
    <source>
        <dbReference type="ARBA" id="ARBA00022898"/>
    </source>
</evidence>
<dbReference type="GO" id="GO:0030378">
    <property type="term" value="F:serine racemase activity"/>
    <property type="evidence" value="ECO:0007669"/>
    <property type="project" value="TreeGrafter"/>
</dbReference>
<dbReference type="GO" id="GO:0000287">
    <property type="term" value="F:magnesium ion binding"/>
    <property type="evidence" value="ECO:0007669"/>
    <property type="project" value="TreeGrafter"/>
</dbReference>
<dbReference type="InterPro" id="IPR036052">
    <property type="entry name" value="TrpB-like_PALP_sf"/>
</dbReference>
<feature type="domain" description="Tryptophan synthase beta chain-like PALP" evidence="5">
    <location>
        <begin position="61"/>
        <end position="112"/>
    </location>
</feature>
<dbReference type="GO" id="GO:0003941">
    <property type="term" value="F:L-serine ammonia-lyase activity"/>
    <property type="evidence" value="ECO:0007669"/>
    <property type="project" value="TreeGrafter"/>
</dbReference>
<protein>
    <submittedName>
        <fullName evidence="6">Threonine dehydratase catabolic</fullName>
    </submittedName>
</protein>
<feature type="compositionally biased region" description="Polar residues" evidence="4">
    <location>
        <begin position="37"/>
        <end position="46"/>
    </location>
</feature>
<feature type="region of interest" description="Disordered" evidence="4">
    <location>
        <begin position="37"/>
        <end position="58"/>
    </location>
</feature>
<evidence type="ECO:0000256" key="2">
    <source>
        <dbReference type="ARBA" id="ARBA00010869"/>
    </source>
</evidence>
<evidence type="ECO:0000259" key="5">
    <source>
        <dbReference type="Pfam" id="PF00291"/>
    </source>
</evidence>
<feature type="non-terminal residue" evidence="6">
    <location>
        <position position="112"/>
    </location>
</feature>
<keyword evidence="3" id="KW-0663">Pyridoxal phosphate</keyword>
<evidence type="ECO:0000256" key="1">
    <source>
        <dbReference type="ARBA" id="ARBA00001933"/>
    </source>
</evidence>
<comment type="similarity">
    <text evidence="2">Belongs to the serine/threonine dehydratase family.</text>
</comment>
<dbReference type="Gene3D" id="3.40.50.1100">
    <property type="match status" value="1"/>
</dbReference>
<dbReference type="GO" id="GO:0005524">
    <property type="term" value="F:ATP binding"/>
    <property type="evidence" value="ECO:0007669"/>
    <property type="project" value="TreeGrafter"/>
</dbReference>
<name>A0A6A6SZ22_9PLEO</name>
<dbReference type="Proteomes" id="UP000799324">
    <property type="component" value="Unassembled WGS sequence"/>
</dbReference>
<keyword evidence="7" id="KW-1185">Reference proteome</keyword>
<evidence type="ECO:0000313" key="6">
    <source>
        <dbReference type="EMBL" id="KAF2652975.1"/>
    </source>
</evidence>